<evidence type="ECO:0000313" key="2">
    <source>
        <dbReference type="Proteomes" id="UP000034231"/>
    </source>
</evidence>
<gene>
    <name evidence="1" type="ORF">US68_C0006G0074</name>
</gene>
<sequence>METITVEQATIRTDNRGFSVRRGLAESGSISIPLKQGIGVSVSTLEENKIVVFSEDPYLEILSFVGSAPSAKAIGIWQERRPSIYEIIPVGKGEKLKIDKKSDAARYDLYSGSVVLVNKTLMDNAEAQRIAGREIPSLVVQRRTN</sequence>
<dbReference type="Proteomes" id="UP000034231">
    <property type="component" value="Unassembled WGS sequence"/>
</dbReference>
<comment type="caution">
    <text evidence="1">The sequence shown here is derived from an EMBL/GenBank/DDBJ whole genome shotgun (WGS) entry which is preliminary data.</text>
</comment>
<organism evidence="1 2">
    <name type="scientific">Candidatus Shapirobacteria bacterium GW2011_GWE1_38_10</name>
    <dbReference type="NCBI Taxonomy" id="1618488"/>
    <lineage>
        <taxon>Bacteria</taxon>
        <taxon>Candidatus Shapironibacteriota</taxon>
    </lineage>
</organism>
<dbReference type="AlphaFoldDB" id="A0A0G0KMG9"/>
<name>A0A0G0KMG9_9BACT</name>
<reference evidence="1 2" key="1">
    <citation type="journal article" date="2015" name="Nature">
        <title>rRNA introns, odd ribosomes, and small enigmatic genomes across a large radiation of phyla.</title>
        <authorList>
            <person name="Brown C.T."/>
            <person name="Hug L.A."/>
            <person name="Thomas B.C."/>
            <person name="Sharon I."/>
            <person name="Castelle C.J."/>
            <person name="Singh A."/>
            <person name="Wilkins M.J."/>
            <person name="Williams K.H."/>
            <person name="Banfield J.F."/>
        </authorList>
    </citation>
    <scope>NUCLEOTIDE SEQUENCE [LARGE SCALE GENOMIC DNA]</scope>
</reference>
<evidence type="ECO:0000313" key="1">
    <source>
        <dbReference type="EMBL" id="KKQ50394.1"/>
    </source>
</evidence>
<dbReference type="EMBL" id="LBTX01000006">
    <property type="protein sequence ID" value="KKQ50394.1"/>
    <property type="molecule type" value="Genomic_DNA"/>
</dbReference>
<proteinExistence type="predicted"/>
<protein>
    <submittedName>
        <fullName evidence="1">Uncharacterized protein</fullName>
    </submittedName>
</protein>
<accession>A0A0G0KMG9</accession>